<dbReference type="PATRIC" id="fig|537010.4.peg.3536"/>
<comment type="caution">
    <text evidence="1">The sequence shown here is derived from an EMBL/GenBank/DDBJ whole genome shotgun (WGS) entry which is preliminary data.</text>
</comment>
<protein>
    <submittedName>
        <fullName evidence="1">Uncharacterized protein</fullName>
    </submittedName>
</protein>
<evidence type="ECO:0000313" key="2">
    <source>
        <dbReference type="Proteomes" id="UP000004416"/>
    </source>
</evidence>
<proteinExistence type="predicted"/>
<dbReference type="Proteomes" id="UP000004416">
    <property type="component" value="Unassembled WGS sequence"/>
</dbReference>
<reference evidence="1 2" key="1">
    <citation type="submission" date="2011-08" db="EMBL/GenBank/DDBJ databases">
        <authorList>
            <person name="Weinstock G."/>
            <person name="Sodergren E."/>
            <person name="Clifton S."/>
            <person name="Fulton L."/>
            <person name="Fulton B."/>
            <person name="Courtney L."/>
            <person name="Fronick C."/>
            <person name="Harrison M."/>
            <person name="Strong C."/>
            <person name="Farmer C."/>
            <person name="Delahaunty K."/>
            <person name="Markovic C."/>
            <person name="Hall O."/>
            <person name="Minx P."/>
            <person name="Tomlinson C."/>
            <person name="Mitreva M."/>
            <person name="Hou S."/>
            <person name="Chen J."/>
            <person name="Wollam A."/>
            <person name="Pepin K.H."/>
            <person name="Johnson M."/>
            <person name="Bhonagiri V."/>
            <person name="Zhang X."/>
            <person name="Suruliraj S."/>
            <person name="Warren W."/>
            <person name="Chinwalla A."/>
            <person name="Mardis E.R."/>
            <person name="Wilson R.K."/>
        </authorList>
    </citation>
    <scope>NUCLEOTIDE SEQUENCE [LARGE SCALE GENOMIC DNA]</scope>
    <source>
        <strain evidence="1 2">DP7</strain>
    </source>
</reference>
<sequence length="43" mass="4513">MGGALWELWGKLILSELLFLSLPTPLEAAGSAMLSGGLWRGLG</sequence>
<dbReference type="EMBL" id="AFZX01000096">
    <property type="protein sequence ID" value="EHL05552.1"/>
    <property type="molecule type" value="Genomic_DNA"/>
</dbReference>
<gene>
    <name evidence="1" type="ORF">HMPREF0322_03772</name>
</gene>
<name>G9XS24_DESHA</name>
<evidence type="ECO:0000313" key="1">
    <source>
        <dbReference type="EMBL" id="EHL05552.1"/>
    </source>
</evidence>
<accession>G9XS24</accession>
<organism evidence="1 2">
    <name type="scientific">Desulfitobacterium hafniense DP7</name>
    <dbReference type="NCBI Taxonomy" id="537010"/>
    <lineage>
        <taxon>Bacteria</taxon>
        <taxon>Bacillati</taxon>
        <taxon>Bacillota</taxon>
        <taxon>Clostridia</taxon>
        <taxon>Eubacteriales</taxon>
        <taxon>Desulfitobacteriaceae</taxon>
        <taxon>Desulfitobacterium</taxon>
    </lineage>
</organism>
<dbReference type="HOGENOM" id="CLU_3232639_0_0_9"/>
<dbReference type="AlphaFoldDB" id="G9XS24"/>